<gene>
    <name evidence="4" type="ORF">MPUT9231_4140</name>
</gene>
<evidence type="ECO:0000313" key="4">
    <source>
        <dbReference type="EMBL" id="AGJ90824.1"/>
    </source>
</evidence>
<dbReference type="Proteomes" id="UP000012984">
    <property type="component" value="Chromosome"/>
</dbReference>
<evidence type="ECO:0000256" key="1">
    <source>
        <dbReference type="SAM" id="MobiDB-lite"/>
    </source>
</evidence>
<dbReference type="KEGG" id="mput:MPUT9231_4140"/>
<evidence type="ECO:0000256" key="2">
    <source>
        <dbReference type="SAM" id="SignalP"/>
    </source>
</evidence>
<dbReference type="NCBIfam" id="NF045842">
    <property type="entry name" value="MIP_near_MIB"/>
    <property type="match status" value="1"/>
</dbReference>
<proteinExistence type="predicted"/>
<dbReference type="HOGENOM" id="CLU_015669_0_0_14"/>
<dbReference type="NCBIfam" id="NF045841">
    <property type="entry name" value="Ig_SerProt_MIP"/>
    <property type="match status" value="1"/>
</dbReference>
<feature type="chain" id="PRO_5004103734" description="DUF31 domain-containing protein" evidence="2">
    <location>
        <begin position="26"/>
        <end position="853"/>
    </location>
</feature>
<sequence>MKFLNKMLVMISVSSVSIPSLLVVACSGVVSSNKNLPLSKQEIESFISSITSDEQLKKVADLSFVTDFGHTKKLSETLPTEIQDNPGNLKVTLKDKRYNDNIKISVQNASTSRSAFTNISNTNGTITIFIEFLNRKNNDKQNKKLTLTGLSRNAGFDHNSRQQIDPEASFGGPEGIEKYNDSDQKQRFKRDNKNYIETLQSMYNIDRSNKPIDIKKQFGLNFSEKDIQEFNKKADDVNFDSYYNAALKGFTLPVYDENNNKKLKINDAPEVNKGPSFTDFLGVDYSKSNGLARTLINETYKTIAKQTFQVKFTYLKDFAEEIALLKKNIELINSWDEQKLKDFKEDQVKKLEIQHNIEIESIQREVNSLAGNEPGIKREKEKLIEEKISKYNARRAEILNYSSNDLKSLQTEEIKKLETKKEEKQERAVESGTMWIMDYQLGVNPTTFYFGTNSHVAKALTKKITAISITRIKESVEVGQTLKLNSFDPNFETFTFDINENNKDAVSAIFHATDFVKSKPSDYLVKDQAKKYKDAGFYADFAVVEFDFEKLLYNKNLTVMSARKEIKTYEGYDSKKIAALITNNYVTNGKHIKFKSDSYLTNYKNIDRPILIKDKEKFNKLEDLYILGYPTSESDYYLKQYEDKDQIDAKKQDFSLWINADSKYFGTVSNHEGSNGNHKQEDLERGNFLSYQIGYRSFIDKPGLTDAFLAAHRVGNDLYTLMNEKGQPKQYFNFGLELMPRFYAPSGGASGSSVRNKDNELIAVYHASNNSARTGLATMLRSPGYDYKGLFENYNLPQYDLIYGTGHGQINSYRHSLETKYGTNDKIRTKLFEDGFNKNKVPEKFKFNSTIAK</sequence>
<feature type="region of interest" description="Disordered" evidence="1">
    <location>
        <begin position="151"/>
        <end position="185"/>
    </location>
</feature>
<keyword evidence="2" id="KW-0732">Signal</keyword>
<feature type="domain" description="DUF31" evidence="3">
    <location>
        <begin position="297"/>
        <end position="767"/>
    </location>
</feature>
<feature type="compositionally biased region" description="Basic and acidic residues" evidence="1">
    <location>
        <begin position="175"/>
        <end position="185"/>
    </location>
</feature>
<evidence type="ECO:0000259" key="3">
    <source>
        <dbReference type="Pfam" id="PF01732"/>
    </source>
</evidence>
<dbReference type="PATRIC" id="fig|1292033.3.peg.402"/>
<name>M9WHG2_9MOLU</name>
<reference evidence="4 5" key="1">
    <citation type="journal article" date="2013" name="Genome Announc.">
        <title>Complete Genome Sequence of Mycoplasma putrefaciens Strain 9231, One of the Agents of Contagious Agalactia in Goats.</title>
        <authorList>
            <person name="Dupuy V."/>
            <person name="Sirand-Pugnet P."/>
            <person name="Baranowski E."/>
            <person name="Barre A."/>
            <person name="Breton M."/>
            <person name="Couture C."/>
            <person name="Dordet-Frisoni E."/>
            <person name="Gaurivaud P."/>
            <person name="Jacob D."/>
            <person name="Lemaitre C."/>
            <person name="Manso-Silvan L."/>
            <person name="Nikolski M."/>
            <person name="Nouvel L.X."/>
            <person name="Poumarat F."/>
            <person name="Tardy F."/>
            <person name="Thebault P."/>
            <person name="Theil S."/>
            <person name="Citti C."/>
            <person name="Blanchard A."/>
            <person name="Thiaucourt F."/>
        </authorList>
    </citation>
    <scope>NUCLEOTIDE SEQUENCE [LARGE SCALE GENOMIC DNA]</scope>
    <source>
        <strain evidence="4">Mput9231</strain>
    </source>
</reference>
<dbReference type="PROSITE" id="PS51257">
    <property type="entry name" value="PROKAR_LIPOPROTEIN"/>
    <property type="match status" value="1"/>
</dbReference>
<dbReference type="OrthoDB" id="393864at2"/>
<feature type="signal peptide" evidence="2">
    <location>
        <begin position="1"/>
        <end position="25"/>
    </location>
</feature>
<accession>M9WHG2</accession>
<dbReference type="AlphaFoldDB" id="M9WHG2"/>
<dbReference type="EMBL" id="CP004357">
    <property type="protein sequence ID" value="AGJ90824.1"/>
    <property type="molecule type" value="Genomic_DNA"/>
</dbReference>
<protein>
    <recommendedName>
        <fullName evidence="3">DUF31 domain-containing protein</fullName>
    </recommendedName>
</protein>
<dbReference type="eggNOG" id="ENOG5033SXH">
    <property type="taxonomic scope" value="Bacteria"/>
</dbReference>
<dbReference type="RefSeq" id="WP_015587421.1">
    <property type="nucleotide sequence ID" value="NC_021083.1"/>
</dbReference>
<evidence type="ECO:0000313" key="5">
    <source>
        <dbReference type="Proteomes" id="UP000012984"/>
    </source>
</evidence>
<dbReference type="InterPro" id="IPR022382">
    <property type="entry name" value="Mycoplasma_peptidase_DUF31"/>
</dbReference>
<dbReference type="Pfam" id="PF01732">
    <property type="entry name" value="Mycop_pep_DUF31"/>
    <property type="match status" value="1"/>
</dbReference>
<organism evidence="4 5">
    <name type="scientific">Mycoplasma putrefaciens Mput9231</name>
    <dbReference type="NCBI Taxonomy" id="1292033"/>
    <lineage>
        <taxon>Bacteria</taxon>
        <taxon>Bacillati</taxon>
        <taxon>Mycoplasmatota</taxon>
        <taxon>Mollicutes</taxon>
        <taxon>Mycoplasmataceae</taxon>
        <taxon>Mycoplasma</taxon>
    </lineage>
</organism>
<keyword evidence="5" id="KW-1185">Reference proteome</keyword>